<dbReference type="Proteomes" id="UP001602013">
    <property type="component" value="Unassembled WGS sequence"/>
</dbReference>
<reference evidence="3 4" key="1">
    <citation type="submission" date="2024-10" db="EMBL/GenBank/DDBJ databases">
        <title>The Natural Products Discovery Center: Release of the First 8490 Sequenced Strains for Exploring Actinobacteria Biosynthetic Diversity.</title>
        <authorList>
            <person name="Kalkreuter E."/>
            <person name="Kautsar S.A."/>
            <person name="Yang D."/>
            <person name="Bader C.D."/>
            <person name="Teijaro C.N."/>
            <person name="Fluegel L."/>
            <person name="Davis C.M."/>
            <person name="Simpson J.R."/>
            <person name="Lauterbach L."/>
            <person name="Steele A.D."/>
            <person name="Gui C."/>
            <person name="Meng S."/>
            <person name="Li G."/>
            <person name="Viehrig K."/>
            <person name="Ye F."/>
            <person name="Su P."/>
            <person name="Kiefer A.F."/>
            <person name="Nichols A."/>
            <person name="Cepeda A.J."/>
            <person name="Yan W."/>
            <person name="Fan B."/>
            <person name="Jiang Y."/>
            <person name="Adhikari A."/>
            <person name="Zheng C.-J."/>
            <person name="Schuster L."/>
            <person name="Cowan T.M."/>
            <person name="Smanski M.J."/>
            <person name="Chevrette M.G."/>
            <person name="De Carvalho L.P.S."/>
            <person name="Shen B."/>
        </authorList>
    </citation>
    <scope>NUCLEOTIDE SEQUENCE [LARGE SCALE GENOMIC DNA]</scope>
    <source>
        <strain evidence="3 4">NPDC002173</strain>
    </source>
</reference>
<proteinExistence type="predicted"/>
<keyword evidence="4" id="KW-1185">Reference proteome</keyword>
<feature type="compositionally biased region" description="Polar residues" evidence="1">
    <location>
        <begin position="83"/>
        <end position="98"/>
    </location>
</feature>
<feature type="region of interest" description="Disordered" evidence="1">
    <location>
        <begin position="83"/>
        <end position="233"/>
    </location>
</feature>
<evidence type="ECO:0000313" key="3">
    <source>
        <dbReference type="EMBL" id="MFF3668247.1"/>
    </source>
</evidence>
<keyword evidence="2" id="KW-0472">Membrane</keyword>
<sequence length="233" mass="24059">MTFPTDDEHGEILRRAMRAEADSVVPSPEGLDIIRHRIEERGARGLRGLFWWRVGASVAGAALVAGTVVMLIPDLRTQVIHSTVSNTGDDSRLPDTSSVNRPPKPNNDPPPVTGPPTRGDEPSPPPVATPRTSPSAVAPSPSPSPSNPCASPETTGQVVEPNPSGSAPCPTMTATPTPPVGPSPRPTPSRTPTGCSGRHCETSPTPKPSPSPTASPADSVVVSPEPMAESPTP</sequence>
<gene>
    <name evidence="3" type="ORF">ACFYXI_21920</name>
</gene>
<feature type="compositionally biased region" description="Low complexity" evidence="1">
    <location>
        <begin position="214"/>
        <end position="226"/>
    </location>
</feature>
<keyword evidence="2" id="KW-1133">Transmembrane helix</keyword>
<keyword evidence="2" id="KW-0812">Transmembrane</keyword>
<evidence type="ECO:0000256" key="2">
    <source>
        <dbReference type="SAM" id="Phobius"/>
    </source>
</evidence>
<dbReference type="RefSeq" id="WP_387413705.1">
    <property type="nucleotide sequence ID" value="NZ_CP191998.1"/>
</dbReference>
<accession>A0ABW6STQ2</accession>
<organism evidence="3 4">
    <name type="scientific">Microtetraspora malaysiensis</name>
    <dbReference type="NCBI Taxonomy" id="161358"/>
    <lineage>
        <taxon>Bacteria</taxon>
        <taxon>Bacillati</taxon>
        <taxon>Actinomycetota</taxon>
        <taxon>Actinomycetes</taxon>
        <taxon>Streptosporangiales</taxon>
        <taxon>Streptosporangiaceae</taxon>
        <taxon>Microtetraspora</taxon>
    </lineage>
</organism>
<feature type="compositionally biased region" description="Pro residues" evidence="1">
    <location>
        <begin position="102"/>
        <end position="114"/>
    </location>
</feature>
<feature type="compositionally biased region" description="Pro residues" evidence="1">
    <location>
        <begin position="176"/>
        <end position="189"/>
    </location>
</feature>
<feature type="transmembrane region" description="Helical" evidence="2">
    <location>
        <begin position="50"/>
        <end position="72"/>
    </location>
</feature>
<evidence type="ECO:0000313" key="4">
    <source>
        <dbReference type="Proteomes" id="UP001602013"/>
    </source>
</evidence>
<name>A0ABW6STQ2_9ACTN</name>
<evidence type="ECO:0000256" key="1">
    <source>
        <dbReference type="SAM" id="MobiDB-lite"/>
    </source>
</evidence>
<dbReference type="EMBL" id="JBIASD010000014">
    <property type="protein sequence ID" value="MFF3668247.1"/>
    <property type="molecule type" value="Genomic_DNA"/>
</dbReference>
<protein>
    <submittedName>
        <fullName evidence="3">Uncharacterized protein</fullName>
    </submittedName>
</protein>
<comment type="caution">
    <text evidence="3">The sequence shown here is derived from an EMBL/GenBank/DDBJ whole genome shotgun (WGS) entry which is preliminary data.</text>
</comment>